<accession>A0A917BKD0</accession>
<proteinExistence type="predicted"/>
<dbReference type="InterPro" id="IPR005471">
    <property type="entry name" value="Tscrpt_reg_IclR_N"/>
</dbReference>
<reference evidence="6" key="2">
    <citation type="submission" date="2020-09" db="EMBL/GenBank/DDBJ databases">
        <authorList>
            <person name="Sun Q."/>
            <person name="Zhou Y."/>
        </authorList>
    </citation>
    <scope>NUCLEOTIDE SEQUENCE</scope>
    <source>
        <strain evidence="6">CGMCC 1.16067</strain>
    </source>
</reference>
<evidence type="ECO:0000256" key="1">
    <source>
        <dbReference type="ARBA" id="ARBA00023015"/>
    </source>
</evidence>
<reference evidence="6" key="1">
    <citation type="journal article" date="2014" name="Int. J. Syst. Evol. Microbiol.">
        <title>Complete genome sequence of Corynebacterium casei LMG S-19264T (=DSM 44701T), isolated from a smear-ripened cheese.</title>
        <authorList>
            <consortium name="US DOE Joint Genome Institute (JGI-PGF)"/>
            <person name="Walter F."/>
            <person name="Albersmeier A."/>
            <person name="Kalinowski J."/>
            <person name="Ruckert C."/>
        </authorList>
    </citation>
    <scope>NUCLEOTIDE SEQUENCE</scope>
    <source>
        <strain evidence="6">CGMCC 1.16067</strain>
    </source>
</reference>
<feature type="domain" description="IclR-ED" evidence="5">
    <location>
        <begin position="57"/>
        <end position="220"/>
    </location>
</feature>
<dbReference type="EMBL" id="BMKQ01000001">
    <property type="protein sequence ID" value="GGF49184.1"/>
    <property type="molecule type" value="Genomic_DNA"/>
</dbReference>
<dbReference type="Proteomes" id="UP000649179">
    <property type="component" value="Unassembled WGS sequence"/>
</dbReference>
<dbReference type="InterPro" id="IPR014757">
    <property type="entry name" value="Tscrpt_reg_IclR_C"/>
</dbReference>
<dbReference type="PANTHER" id="PTHR30136:SF24">
    <property type="entry name" value="HTH-TYPE TRANSCRIPTIONAL REPRESSOR ALLR"/>
    <property type="match status" value="1"/>
</dbReference>
<name>A0A917BKD0_9ACTN</name>
<dbReference type="PROSITE" id="PS51078">
    <property type="entry name" value="ICLR_ED"/>
    <property type="match status" value="1"/>
</dbReference>
<evidence type="ECO:0000259" key="4">
    <source>
        <dbReference type="PROSITE" id="PS51077"/>
    </source>
</evidence>
<dbReference type="SMART" id="SM00346">
    <property type="entry name" value="HTH_ICLR"/>
    <property type="match status" value="1"/>
</dbReference>
<dbReference type="InterPro" id="IPR029016">
    <property type="entry name" value="GAF-like_dom_sf"/>
</dbReference>
<evidence type="ECO:0000313" key="6">
    <source>
        <dbReference type="EMBL" id="GGF49184.1"/>
    </source>
</evidence>
<dbReference type="PROSITE" id="PS51077">
    <property type="entry name" value="HTH_ICLR"/>
    <property type="match status" value="1"/>
</dbReference>
<sequence length="220" mass="23685">MSKTLDSGLRVLEVLASRGEPLTVTQLAEAIGVHRTVAHRFVRTLEAHRLVRRDRAKRFHLGAGLVPLAEPVERDLRDLALPLLEDLADAVGATAHLVVQEDEDHVRALMVVEPRSASVHVAFRAGQLDTLHRGSAGLAILSTRPPSIDEPEDVTLARRQGYAVSFSQIIPSMHGISAPVPVGPEAKRVSLGVSLFELSQEQEVATAVVATAHQLGRALA</sequence>
<dbReference type="GO" id="GO:0003700">
    <property type="term" value="F:DNA-binding transcription factor activity"/>
    <property type="evidence" value="ECO:0007669"/>
    <property type="project" value="TreeGrafter"/>
</dbReference>
<keyword evidence="7" id="KW-1185">Reference proteome</keyword>
<evidence type="ECO:0000259" key="5">
    <source>
        <dbReference type="PROSITE" id="PS51078"/>
    </source>
</evidence>
<dbReference type="GO" id="GO:0045892">
    <property type="term" value="P:negative regulation of DNA-templated transcription"/>
    <property type="evidence" value="ECO:0007669"/>
    <property type="project" value="TreeGrafter"/>
</dbReference>
<organism evidence="6 7">
    <name type="scientific">Marmoricola endophyticus</name>
    <dbReference type="NCBI Taxonomy" id="2040280"/>
    <lineage>
        <taxon>Bacteria</taxon>
        <taxon>Bacillati</taxon>
        <taxon>Actinomycetota</taxon>
        <taxon>Actinomycetes</taxon>
        <taxon>Propionibacteriales</taxon>
        <taxon>Nocardioidaceae</taxon>
        <taxon>Marmoricola</taxon>
    </lineage>
</organism>
<keyword evidence="1" id="KW-0805">Transcription regulation</keyword>
<dbReference type="GO" id="GO:0003677">
    <property type="term" value="F:DNA binding"/>
    <property type="evidence" value="ECO:0007669"/>
    <property type="project" value="UniProtKB-KW"/>
</dbReference>
<gene>
    <name evidence="6" type="ORF">GCM10011519_23960</name>
</gene>
<keyword evidence="3" id="KW-0804">Transcription</keyword>
<dbReference type="RefSeq" id="WP_229660818.1">
    <property type="nucleotide sequence ID" value="NZ_BMKQ01000001.1"/>
</dbReference>
<dbReference type="AlphaFoldDB" id="A0A917BKD0"/>
<keyword evidence="2" id="KW-0238">DNA-binding</keyword>
<comment type="caution">
    <text evidence="6">The sequence shown here is derived from an EMBL/GenBank/DDBJ whole genome shotgun (WGS) entry which is preliminary data.</text>
</comment>
<dbReference type="InterPro" id="IPR036388">
    <property type="entry name" value="WH-like_DNA-bd_sf"/>
</dbReference>
<protein>
    <submittedName>
        <fullName evidence="6">Transcriptional regulator</fullName>
    </submittedName>
</protein>
<dbReference type="SUPFAM" id="SSF55781">
    <property type="entry name" value="GAF domain-like"/>
    <property type="match status" value="1"/>
</dbReference>
<dbReference type="SUPFAM" id="SSF46785">
    <property type="entry name" value="Winged helix' DNA-binding domain"/>
    <property type="match status" value="1"/>
</dbReference>
<dbReference type="Gene3D" id="1.10.10.10">
    <property type="entry name" value="Winged helix-like DNA-binding domain superfamily/Winged helix DNA-binding domain"/>
    <property type="match status" value="1"/>
</dbReference>
<dbReference type="InterPro" id="IPR036390">
    <property type="entry name" value="WH_DNA-bd_sf"/>
</dbReference>
<dbReference type="Pfam" id="PF09339">
    <property type="entry name" value="HTH_IclR"/>
    <property type="match status" value="1"/>
</dbReference>
<dbReference type="PANTHER" id="PTHR30136">
    <property type="entry name" value="HELIX-TURN-HELIX TRANSCRIPTIONAL REGULATOR, ICLR FAMILY"/>
    <property type="match status" value="1"/>
</dbReference>
<dbReference type="Gene3D" id="3.30.450.40">
    <property type="match status" value="2"/>
</dbReference>
<feature type="domain" description="HTH iclR-type" evidence="4">
    <location>
        <begin position="2"/>
        <end position="63"/>
    </location>
</feature>
<evidence type="ECO:0000256" key="2">
    <source>
        <dbReference type="ARBA" id="ARBA00023125"/>
    </source>
</evidence>
<dbReference type="InterPro" id="IPR050707">
    <property type="entry name" value="HTH_MetabolicPath_Reg"/>
</dbReference>
<evidence type="ECO:0000313" key="7">
    <source>
        <dbReference type="Proteomes" id="UP000649179"/>
    </source>
</evidence>
<evidence type="ECO:0000256" key="3">
    <source>
        <dbReference type="ARBA" id="ARBA00023163"/>
    </source>
</evidence>